<dbReference type="InterPro" id="IPR043426">
    <property type="entry name" value="MltB-like"/>
</dbReference>
<dbReference type="SUPFAM" id="SSF47090">
    <property type="entry name" value="PGBD-like"/>
    <property type="match status" value="1"/>
</dbReference>
<dbReference type="Pfam" id="PF13406">
    <property type="entry name" value="SLT_2"/>
    <property type="match status" value="1"/>
</dbReference>
<dbReference type="InterPro" id="IPR002477">
    <property type="entry name" value="Peptidoglycan-bd-like"/>
</dbReference>
<dbReference type="STRING" id="990712.SAMN05216257_101438"/>
<dbReference type="PANTHER" id="PTHR30163">
    <property type="entry name" value="MEMBRANE-BOUND LYTIC MUREIN TRANSGLYCOSYLASE B"/>
    <property type="match status" value="1"/>
</dbReference>
<proteinExistence type="predicted"/>
<evidence type="ECO:0000256" key="1">
    <source>
        <dbReference type="SAM" id="MobiDB-lite"/>
    </source>
</evidence>
<feature type="domain" description="Peptidoglycan binding-like" evidence="3">
    <location>
        <begin position="379"/>
        <end position="432"/>
    </location>
</feature>
<dbReference type="InterPro" id="IPR011970">
    <property type="entry name" value="MltB_2"/>
</dbReference>
<dbReference type="FunFam" id="1.10.8.350:FF:000001">
    <property type="entry name" value="Lytic murein transglycosylase B"/>
    <property type="match status" value="1"/>
</dbReference>
<dbReference type="SUPFAM" id="SSF53955">
    <property type="entry name" value="Lysozyme-like"/>
    <property type="match status" value="1"/>
</dbReference>
<gene>
    <name evidence="5" type="ORF">SAMN05216257_101438</name>
</gene>
<dbReference type="NCBIfam" id="TIGR02283">
    <property type="entry name" value="MltB_2"/>
    <property type="match status" value="1"/>
</dbReference>
<dbReference type="InterPro" id="IPR036366">
    <property type="entry name" value="PGBDSf"/>
</dbReference>
<dbReference type="RefSeq" id="WP_092497707.1">
    <property type="nucleotide sequence ID" value="NZ_FNFV01000001.1"/>
</dbReference>
<dbReference type="OrthoDB" id="9808544at2"/>
<feature type="signal peptide" evidence="2">
    <location>
        <begin position="1"/>
        <end position="23"/>
    </location>
</feature>
<evidence type="ECO:0000313" key="5">
    <source>
        <dbReference type="EMBL" id="SDK05547.1"/>
    </source>
</evidence>
<reference evidence="6" key="1">
    <citation type="submission" date="2016-10" db="EMBL/GenBank/DDBJ databases">
        <authorList>
            <person name="Varghese N."/>
            <person name="Submissions S."/>
        </authorList>
    </citation>
    <scope>NUCLEOTIDE SEQUENCE [LARGE SCALE GENOMIC DNA]</scope>
    <source>
        <strain evidence="6">CGMCC 1.10789</strain>
    </source>
</reference>
<name>A0A1G8YS23_9RHOB</name>
<dbReference type="GO" id="GO:0009253">
    <property type="term" value="P:peptidoglycan catabolic process"/>
    <property type="evidence" value="ECO:0007669"/>
    <property type="project" value="TreeGrafter"/>
</dbReference>
<dbReference type="AlphaFoldDB" id="A0A1G8YS23"/>
<evidence type="ECO:0000256" key="2">
    <source>
        <dbReference type="SAM" id="SignalP"/>
    </source>
</evidence>
<dbReference type="InterPro" id="IPR031304">
    <property type="entry name" value="SLT_2"/>
</dbReference>
<sequence length="433" mass="47156">MRQFLQFLGIPVAMAGSLCAALAQTSPPVELSPRPAARPGDSAMTAPRETRPHRMPAPASCSGGFLKWRDAFRARALARGVQPSVFDRAMASARYDPGIVERDRNQSEFTRAIWDYLDSAVSAARVRAGEAALKAHARILAAIERRYGVEKEIVAAIWGLESSYGAVRGDTPIFTALATLACDGRRQAFFESQLVDALKILQSGEARLAQMRGSWAGAMGHTQFMPAAWLRFAVDFDGDGRRDIWSDDPTDALASTAAYLAGNGWRKGQPWGLEVRLPEGFDYMATSERVKKPVSAWMAMGVRDARGRRIPEHGPASILLPAGHHGPAFMIFDNFHVLERYNTADAYVIAVGHLADRLRGGAPIRHPWPRGDRMLNFAERVELQQRLTAAGFDTRGVDGIIGPNTIAAIQAWQAAQGLVPDGYASLAVLAALR</sequence>
<dbReference type="CDD" id="cd13399">
    <property type="entry name" value="Slt35-like"/>
    <property type="match status" value="1"/>
</dbReference>
<feature type="region of interest" description="Disordered" evidence="1">
    <location>
        <begin position="28"/>
        <end position="58"/>
    </location>
</feature>
<evidence type="ECO:0000259" key="3">
    <source>
        <dbReference type="Pfam" id="PF01471"/>
    </source>
</evidence>
<keyword evidence="6" id="KW-1185">Reference proteome</keyword>
<organism evidence="5 6">
    <name type="scientific">Meinhardsimonia xiamenensis</name>
    <dbReference type="NCBI Taxonomy" id="990712"/>
    <lineage>
        <taxon>Bacteria</taxon>
        <taxon>Pseudomonadati</taxon>
        <taxon>Pseudomonadota</taxon>
        <taxon>Alphaproteobacteria</taxon>
        <taxon>Rhodobacterales</taxon>
        <taxon>Paracoccaceae</taxon>
        <taxon>Meinhardsimonia</taxon>
    </lineage>
</organism>
<dbReference type="GO" id="GO:0008933">
    <property type="term" value="F:peptidoglycan lytic transglycosylase activity"/>
    <property type="evidence" value="ECO:0007669"/>
    <property type="project" value="TreeGrafter"/>
</dbReference>
<dbReference type="Pfam" id="PF01471">
    <property type="entry name" value="PG_binding_1"/>
    <property type="match status" value="1"/>
</dbReference>
<dbReference type="Gene3D" id="1.10.101.10">
    <property type="entry name" value="PGBD-like superfamily/PGBD"/>
    <property type="match status" value="1"/>
</dbReference>
<feature type="chain" id="PRO_5011621000" evidence="2">
    <location>
        <begin position="24"/>
        <end position="433"/>
    </location>
</feature>
<accession>A0A1G8YS23</accession>
<dbReference type="InterPro" id="IPR023346">
    <property type="entry name" value="Lysozyme-like_dom_sf"/>
</dbReference>
<dbReference type="Proteomes" id="UP000199328">
    <property type="component" value="Unassembled WGS sequence"/>
</dbReference>
<keyword evidence="2" id="KW-0732">Signal</keyword>
<dbReference type="InterPro" id="IPR036365">
    <property type="entry name" value="PGBD-like_sf"/>
</dbReference>
<feature type="domain" description="Transglycosylase SLT" evidence="4">
    <location>
        <begin position="65"/>
        <end position="356"/>
    </location>
</feature>
<dbReference type="Gene3D" id="1.10.8.350">
    <property type="entry name" value="Bacterial muramidase"/>
    <property type="match status" value="1"/>
</dbReference>
<protein>
    <submittedName>
        <fullName evidence="5">Membrane-bound lytic murein transglycosylase B</fullName>
    </submittedName>
</protein>
<dbReference type="PANTHER" id="PTHR30163:SF8">
    <property type="entry name" value="LYTIC MUREIN TRANSGLYCOSYLASE"/>
    <property type="match status" value="1"/>
</dbReference>
<evidence type="ECO:0000313" key="6">
    <source>
        <dbReference type="Proteomes" id="UP000199328"/>
    </source>
</evidence>
<evidence type="ECO:0000259" key="4">
    <source>
        <dbReference type="Pfam" id="PF13406"/>
    </source>
</evidence>
<dbReference type="Gene3D" id="1.10.530.10">
    <property type="match status" value="1"/>
</dbReference>
<dbReference type="EMBL" id="FNFV01000001">
    <property type="protein sequence ID" value="SDK05547.1"/>
    <property type="molecule type" value="Genomic_DNA"/>
</dbReference>